<evidence type="ECO:0000313" key="2">
    <source>
        <dbReference type="Proteomes" id="UP000663823"/>
    </source>
</evidence>
<dbReference type="EMBL" id="CAJOAX010051850">
    <property type="protein sequence ID" value="CAF4315578.1"/>
    <property type="molecule type" value="Genomic_DNA"/>
</dbReference>
<gene>
    <name evidence="1" type="ORF">OTI717_LOCUS42480</name>
</gene>
<organism evidence="1 2">
    <name type="scientific">Rotaria sordida</name>
    <dbReference type="NCBI Taxonomy" id="392033"/>
    <lineage>
        <taxon>Eukaryota</taxon>
        <taxon>Metazoa</taxon>
        <taxon>Spiralia</taxon>
        <taxon>Gnathifera</taxon>
        <taxon>Rotifera</taxon>
        <taxon>Eurotatoria</taxon>
        <taxon>Bdelloidea</taxon>
        <taxon>Philodinida</taxon>
        <taxon>Philodinidae</taxon>
        <taxon>Rotaria</taxon>
    </lineage>
</organism>
<accession>A0A820IQK6</accession>
<comment type="caution">
    <text evidence="1">The sequence shown here is derived from an EMBL/GenBank/DDBJ whole genome shotgun (WGS) entry which is preliminary data.</text>
</comment>
<dbReference type="Proteomes" id="UP000663823">
    <property type="component" value="Unassembled WGS sequence"/>
</dbReference>
<reference evidence="1" key="1">
    <citation type="submission" date="2021-02" db="EMBL/GenBank/DDBJ databases">
        <authorList>
            <person name="Nowell W R."/>
        </authorList>
    </citation>
    <scope>NUCLEOTIDE SEQUENCE</scope>
</reference>
<name>A0A820IQK6_9BILA</name>
<dbReference type="AlphaFoldDB" id="A0A820IQK6"/>
<proteinExistence type="predicted"/>
<feature type="non-terminal residue" evidence="1">
    <location>
        <position position="1"/>
    </location>
</feature>
<evidence type="ECO:0000313" key="1">
    <source>
        <dbReference type="EMBL" id="CAF4315578.1"/>
    </source>
</evidence>
<sequence>RPEFRPEWRRQKLTEKWLKSLTTSQSIGMEINWT</sequence>
<protein>
    <submittedName>
        <fullName evidence="1">Uncharacterized protein</fullName>
    </submittedName>
</protein>